<dbReference type="Pfam" id="PF13853">
    <property type="entry name" value="7tm_4"/>
    <property type="match status" value="1"/>
</dbReference>
<dbReference type="Proteomes" id="UP001295444">
    <property type="component" value="Chromosome 11"/>
</dbReference>
<evidence type="ECO:0000256" key="8">
    <source>
        <dbReference type="ARBA" id="ARBA00023136"/>
    </source>
</evidence>
<dbReference type="PANTHER" id="PTHR26452">
    <property type="entry name" value="OLFACTORY RECEPTOR"/>
    <property type="match status" value="1"/>
</dbReference>
<dbReference type="InterPro" id="IPR000276">
    <property type="entry name" value="GPCR_Rhodpsn"/>
</dbReference>
<dbReference type="Gene3D" id="1.20.1070.10">
    <property type="entry name" value="Rhodopsin 7-helix transmembrane proteins"/>
    <property type="match status" value="1"/>
</dbReference>
<dbReference type="CDD" id="cd13954">
    <property type="entry name" value="7tmA_OR"/>
    <property type="match status" value="1"/>
</dbReference>
<dbReference type="FunFam" id="1.20.1070.10:FF:000010">
    <property type="entry name" value="Olfactory receptor"/>
    <property type="match status" value="1"/>
</dbReference>
<keyword evidence="5" id="KW-0552">Olfaction</keyword>
<evidence type="ECO:0000256" key="2">
    <source>
        <dbReference type="ARBA" id="ARBA00022475"/>
    </source>
</evidence>
<dbReference type="GO" id="GO:0005886">
    <property type="term" value="C:plasma membrane"/>
    <property type="evidence" value="ECO:0007669"/>
    <property type="project" value="UniProtKB-SubCell"/>
</dbReference>
<evidence type="ECO:0000256" key="4">
    <source>
        <dbReference type="ARBA" id="ARBA00022692"/>
    </source>
</evidence>
<dbReference type="PROSITE" id="PS00237">
    <property type="entry name" value="G_PROTEIN_RECEP_F1_1"/>
    <property type="match status" value="1"/>
</dbReference>
<evidence type="ECO:0000256" key="10">
    <source>
        <dbReference type="ARBA" id="ARBA00023180"/>
    </source>
</evidence>
<name>A0AAD1TFV9_PELCU</name>
<evidence type="ECO:0000256" key="1">
    <source>
        <dbReference type="ARBA" id="ARBA00004651"/>
    </source>
</evidence>
<evidence type="ECO:0000313" key="15">
    <source>
        <dbReference type="EMBL" id="CAH2322328.1"/>
    </source>
</evidence>
<dbReference type="AlphaFoldDB" id="A0AAD1TFV9"/>
<keyword evidence="16" id="KW-1185">Reference proteome</keyword>
<feature type="transmembrane region" description="Helical" evidence="13">
    <location>
        <begin position="33"/>
        <end position="58"/>
    </location>
</feature>
<gene>
    <name evidence="15" type="ORF">PECUL_23A016839</name>
</gene>
<keyword evidence="6 13" id="KW-1133">Transmembrane helix</keyword>
<dbReference type="SUPFAM" id="SSF81321">
    <property type="entry name" value="Family A G protein-coupled receptor-like"/>
    <property type="match status" value="1"/>
</dbReference>
<evidence type="ECO:0000313" key="16">
    <source>
        <dbReference type="Proteomes" id="UP001295444"/>
    </source>
</evidence>
<organism evidence="15 16">
    <name type="scientific">Pelobates cultripes</name>
    <name type="common">Western spadefoot toad</name>
    <dbReference type="NCBI Taxonomy" id="61616"/>
    <lineage>
        <taxon>Eukaryota</taxon>
        <taxon>Metazoa</taxon>
        <taxon>Chordata</taxon>
        <taxon>Craniata</taxon>
        <taxon>Vertebrata</taxon>
        <taxon>Euteleostomi</taxon>
        <taxon>Amphibia</taxon>
        <taxon>Batrachia</taxon>
        <taxon>Anura</taxon>
        <taxon>Pelobatoidea</taxon>
        <taxon>Pelobatidae</taxon>
        <taxon>Pelobates</taxon>
    </lineage>
</organism>
<keyword evidence="3" id="KW-0716">Sensory transduction</keyword>
<keyword evidence="7 12" id="KW-0297">G-protein coupled receptor</keyword>
<keyword evidence="8 13" id="KW-0472">Membrane</keyword>
<keyword evidence="9 12" id="KW-0675">Receptor</keyword>
<dbReference type="PRINTS" id="PR00245">
    <property type="entry name" value="OLFACTORYR"/>
</dbReference>
<evidence type="ECO:0000256" key="7">
    <source>
        <dbReference type="ARBA" id="ARBA00023040"/>
    </source>
</evidence>
<dbReference type="InterPro" id="IPR000725">
    <property type="entry name" value="Olfact_rcpt"/>
</dbReference>
<sequence>CVPIIVCFLGFTTHALLQKYRYQLTDFASNTRLHIFFTVQAILSAYLIIILSNLIIFASIILDSHLHTPMYIFLCNLSVIDISYTSTTLPNLLAMLLTQCKTISFLECFIQLYFFMCFASTEILLLAAMAYDRYVAICHPLHYSILMSPKHCVRLVLAMWVMGLLDPVAHTILIANLSYCHSHHIDHFFCDVTPLLKLTCSDTFPVELCTYIYGTLLCVSAFTLTLVSYVFIISTILNIQSSSGRRKAFSTCSSHITCVIIFYGTIISMYMRPTSVYSPGQDKFFALLYIVLIPILNPLIYTLKNKDFNHILKTQHHDVHKIMTDLSYCCTSAPTVPGKCLASEVSVRLLQARLPQRLGVACLLPLLQRAAQFQPWVTAWELVGLWCHVLVCCRGLRGTRPSPFPVCGGGCVCPGRRDSLLALSWVDACVAGLPLRIGVGGSPDEFTRPPPLSHSILQKAEQRRSMATRG</sequence>
<evidence type="ECO:0000256" key="5">
    <source>
        <dbReference type="ARBA" id="ARBA00022725"/>
    </source>
</evidence>
<accession>A0AAD1TFV9</accession>
<proteinExistence type="inferred from homology"/>
<feature type="non-terminal residue" evidence="15">
    <location>
        <position position="1"/>
    </location>
</feature>
<feature type="transmembrane region" description="Helical" evidence="13">
    <location>
        <begin position="109"/>
        <end position="131"/>
    </location>
</feature>
<evidence type="ECO:0000256" key="9">
    <source>
        <dbReference type="ARBA" id="ARBA00023170"/>
    </source>
</evidence>
<dbReference type="EMBL" id="OW240922">
    <property type="protein sequence ID" value="CAH2322328.1"/>
    <property type="molecule type" value="Genomic_DNA"/>
</dbReference>
<evidence type="ECO:0000256" key="6">
    <source>
        <dbReference type="ARBA" id="ARBA00022989"/>
    </source>
</evidence>
<dbReference type="PROSITE" id="PS50262">
    <property type="entry name" value="G_PROTEIN_RECEP_F1_2"/>
    <property type="match status" value="1"/>
</dbReference>
<evidence type="ECO:0000256" key="3">
    <source>
        <dbReference type="ARBA" id="ARBA00022606"/>
    </source>
</evidence>
<dbReference type="PRINTS" id="PR00237">
    <property type="entry name" value="GPCRRHODOPSN"/>
</dbReference>
<feature type="transmembrane region" description="Helical" evidence="13">
    <location>
        <begin position="249"/>
        <end position="272"/>
    </location>
</feature>
<dbReference type="InterPro" id="IPR017452">
    <property type="entry name" value="GPCR_Rhodpsn_7TM"/>
</dbReference>
<dbReference type="InterPro" id="IPR050516">
    <property type="entry name" value="Olfactory_GPCR"/>
</dbReference>
<evidence type="ECO:0000259" key="14">
    <source>
        <dbReference type="PROSITE" id="PS50262"/>
    </source>
</evidence>
<comment type="subcellular location">
    <subcellularLocation>
        <location evidence="1">Cell membrane</location>
        <topology evidence="1">Multi-pass membrane protein</topology>
    </subcellularLocation>
</comment>
<evidence type="ECO:0000256" key="11">
    <source>
        <dbReference type="ARBA" id="ARBA00023224"/>
    </source>
</evidence>
<keyword evidence="2" id="KW-1003">Cell membrane</keyword>
<comment type="similarity">
    <text evidence="12">Belongs to the G-protein coupled receptor 1 family.</text>
</comment>
<dbReference type="GO" id="GO:0004984">
    <property type="term" value="F:olfactory receptor activity"/>
    <property type="evidence" value="ECO:0007669"/>
    <property type="project" value="InterPro"/>
</dbReference>
<reference evidence="15" key="1">
    <citation type="submission" date="2022-03" db="EMBL/GenBank/DDBJ databases">
        <authorList>
            <person name="Alioto T."/>
            <person name="Alioto T."/>
            <person name="Gomez Garrido J."/>
        </authorList>
    </citation>
    <scope>NUCLEOTIDE SEQUENCE</scope>
</reference>
<evidence type="ECO:0000256" key="12">
    <source>
        <dbReference type="RuleBase" id="RU000688"/>
    </source>
</evidence>
<protein>
    <submittedName>
        <fullName evidence="15">Olfactory receptor 1019-like</fullName>
    </submittedName>
</protein>
<keyword evidence="4 12" id="KW-0812">Transmembrane</keyword>
<keyword evidence="11 12" id="KW-0807">Transducer</keyword>
<feature type="transmembrane region" description="Helical" evidence="13">
    <location>
        <begin position="284"/>
        <end position="303"/>
    </location>
</feature>
<keyword evidence="10" id="KW-0325">Glycoprotein</keyword>
<dbReference type="GO" id="GO:0004930">
    <property type="term" value="F:G protein-coupled receptor activity"/>
    <property type="evidence" value="ECO:0007669"/>
    <property type="project" value="UniProtKB-KW"/>
</dbReference>
<feature type="transmembrane region" description="Helical" evidence="13">
    <location>
        <begin position="70"/>
        <end position="89"/>
    </location>
</feature>
<feature type="domain" description="G-protein coupled receptors family 1 profile" evidence="14">
    <location>
        <begin position="52"/>
        <end position="301"/>
    </location>
</feature>
<feature type="transmembrane region" description="Helical" evidence="13">
    <location>
        <begin position="211"/>
        <end position="237"/>
    </location>
</feature>
<feature type="transmembrane region" description="Helical" evidence="13">
    <location>
        <begin position="152"/>
        <end position="175"/>
    </location>
</feature>
<evidence type="ECO:0000256" key="13">
    <source>
        <dbReference type="SAM" id="Phobius"/>
    </source>
</evidence>